<evidence type="ECO:0000313" key="5">
    <source>
        <dbReference type="EMBL" id="CYV20182.1"/>
    </source>
</evidence>
<dbReference type="EMBL" id="FIJK01000016">
    <property type="protein sequence ID" value="CYW23593.1"/>
    <property type="molecule type" value="Genomic_DNA"/>
</dbReference>
<evidence type="ECO:0000313" key="1">
    <source>
        <dbReference type="EMBL" id="CYU65554.1"/>
    </source>
</evidence>
<dbReference type="Proteomes" id="UP000074850">
    <property type="component" value="Unassembled WGS sequence"/>
</dbReference>
<evidence type="ECO:0000313" key="7">
    <source>
        <dbReference type="EMBL" id="CYW23593.1"/>
    </source>
</evidence>
<gene>
    <name evidence="1" type="ORF">ERS132394_01110</name>
    <name evidence="5" type="ORF">ERS132414_02421</name>
    <name evidence="3" type="ORF">ERS132416_02252</name>
    <name evidence="4" type="ORF">ERS132416_02254</name>
    <name evidence="2" type="ORF">ERS132426_00384</name>
    <name evidence="6" type="ORF">ERS132539_00880</name>
    <name evidence="7" type="ORF">ERS132539_00882</name>
</gene>
<name>A0A0Z8HLM2_STRSU</name>
<protein>
    <submittedName>
        <fullName evidence="4">Uncharacterized protein</fullName>
    </submittedName>
</protein>
<dbReference type="EMBL" id="FIHD01000061">
    <property type="protein sequence ID" value="CYV19468.1"/>
    <property type="molecule type" value="Genomic_DNA"/>
</dbReference>
<reference evidence="8 9" key="1">
    <citation type="submission" date="2016-02" db="EMBL/GenBank/DDBJ databases">
        <authorList>
            <consortium name="Pathogen Informatics"/>
        </authorList>
    </citation>
    <scope>NUCLEOTIDE SEQUENCE [LARGE SCALE GENOMIC DNA]</scope>
    <source>
        <strain evidence="1 9">LSS32</strain>
        <strain evidence="5 10">LSS52</strain>
        <strain evidence="4 11">LSS54</strain>
        <strain evidence="2 12">LSS64</strain>
        <strain evidence="6 8">SS1013</strain>
    </source>
</reference>
<accession>A0A0Z8HLM2</accession>
<organism evidence="4 11">
    <name type="scientific">Streptococcus suis</name>
    <dbReference type="NCBI Taxonomy" id="1307"/>
    <lineage>
        <taxon>Bacteria</taxon>
        <taxon>Bacillati</taxon>
        <taxon>Bacillota</taxon>
        <taxon>Bacilli</taxon>
        <taxon>Lactobacillales</taxon>
        <taxon>Streptococcaceae</taxon>
        <taxon>Streptococcus</taxon>
    </lineage>
</organism>
<dbReference type="Proteomes" id="UP000072794">
    <property type="component" value="Unassembled WGS sequence"/>
</dbReference>
<dbReference type="EMBL" id="FIGJ01000011">
    <property type="protein sequence ID" value="CYU65554.1"/>
    <property type="molecule type" value="Genomic_DNA"/>
</dbReference>
<evidence type="ECO:0000313" key="6">
    <source>
        <dbReference type="EMBL" id="CYW23531.1"/>
    </source>
</evidence>
<evidence type="ECO:0000313" key="8">
    <source>
        <dbReference type="Proteomes" id="UP000069526"/>
    </source>
</evidence>
<dbReference type="EMBL" id="FIJK01000016">
    <property type="protein sequence ID" value="CYW23531.1"/>
    <property type="molecule type" value="Genomic_DNA"/>
</dbReference>
<evidence type="ECO:0000313" key="9">
    <source>
        <dbReference type="Proteomes" id="UP000072618"/>
    </source>
</evidence>
<proteinExistence type="predicted"/>
<dbReference type="Proteomes" id="UP000069526">
    <property type="component" value="Unassembled WGS sequence"/>
</dbReference>
<evidence type="ECO:0000313" key="3">
    <source>
        <dbReference type="EMBL" id="CYV19438.1"/>
    </source>
</evidence>
<dbReference type="EMBL" id="FIHA01000109">
    <property type="protein sequence ID" value="CYV20182.1"/>
    <property type="molecule type" value="Genomic_DNA"/>
</dbReference>
<dbReference type="Proteomes" id="UP000073494">
    <property type="component" value="Unassembled WGS sequence"/>
</dbReference>
<evidence type="ECO:0000313" key="11">
    <source>
        <dbReference type="Proteomes" id="UP000073494"/>
    </source>
</evidence>
<dbReference type="Proteomes" id="UP000072618">
    <property type="component" value="Unassembled WGS sequence"/>
</dbReference>
<evidence type="ECO:0000313" key="2">
    <source>
        <dbReference type="EMBL" id="CYV16944.1"/>
    </source>
</evidence>
<dbReference type="EMBL" id="FIHM01000004">
    <property type="protein sequence ID" value="CYV16944.1"/>
    <property type="molecule type" value="Genomic_DNA"/>
</dbReference>
<dbReference type="AlphaFoldDB" id="A0A0Z8HLM2"/>
<dbReference type="EMBL" id="FIHD01000061">
    <property type="protein sequence ID" value="CYV19438.1"/>
    <property type="molecule type" value="Genomic_DNA"/>
</dbReference>
<evidence type="ECO:0000313" key="12">
    <source>
        <dbReference type="Proteomes" id="UP000074850"/>
    </source>
</evidence>
<evidence type="ECO:0000313" key="10">
    <source>
        <dbReference type="Proteomes" id="UP000072794"/>
    </source>
</evidence>
<evidence type="ECO:0000313" key="4">
    <source>
        <dbReference type="EMBL" id="CYV19468.1"/>
    </source>
</evidence>
<sequence>MGKFFKKNKRITIDLGIIKYTYRRGRHTL</sequence>